<evidence type="ECO:0000313" key="2">
    <source>
        <dbReference type="Proteomes" id="UP000236724"/>
    </source>
</evidence>
<accession>A0A1H6FFA7</accession>
<sequence length="147" mass="17043">MHNHSVLELSEDQKKLYKVEKIADIYPEYYLIEVKNFNDIAKDSLDEWIYFLKNEQIKENFTARGLRQAKETLDVLKMNERERHAYEYHQEQLHYEASMYESSYIAAKLEGKAEGILITAKNMKQAGIPVASIAEVTGLSIAQIEAL</sequence>
<dbReference type="AlphaFoldDB" id="A0A1H6FFA7"/>
<dbReference type="EMBL" id="FMSV02000541">
    <property type="protein sequence ID" value="SEH07856.1"/>
    <property type="molecule type" value="Genomic_DNA"/>
</dbReference>
<protein>
    <submittedName>
        <fullName evidence="1">PD-(D/E)XK nuclease family transposase</fullName>
    </submittedName>
</protein>
<evidence type="ECO:0000313" key="1">
    <source>
        <dbReference type="EMBL" id="SEH07856.1"/>
    </source>
</evidence>
<proteinExistence type="predicted"/>
<dbReference type="OrthoDB" id="1793581at2"/>
<organism evidence="1 2">
    <name type="scientific">Candidatus Venteria ishoeyi</name>
    <dbReference type="NCBI Taxonomy" id="1899563"/>
    <lineage>
        <taxon>Bacteria</taxon>
        <taxon>Pseudomonadati</taxon>
        <taxon>Pseudomonadota</taxon>
        <taxon>Gammaproteobacteria</taxon>
        <taxon>Thiotrichales</taxon>
        <taxon>Thiotrichaceae</taxon>
        <taxon>Venteria</taxon>
    </lineage>
</organism>
<gene>
    <name evidence="1" type="ORF">MBHS_03743</name>
</gene>
<keyword evidence="2" id="KW-1185">Reference proteome</keyword>
<name>A0A1H6FFA7_9GAMM</name>
<reference evidence="1 2" key="1">
    <citation type="submission" date="2016-10" db="EMBL/GenBank/DDBJ databases">
        <authorList>
            <person name="de Groot N.N."/>
        </authorList>
    </citation>
    <scope>NUCLEOTIDE SEQUENCE [LARGE SCALE GENOMIC DNA]</scope>
    <source>
        <strain evidence="1">MBHS1</strain>
    </source>
</reference>
<dbReference type="Proteomes" id="UP000236724">
    <property type="component" value="Unassembled WGS sequence"/>
</dbReference>